<dbReference type="AlphaFoldDB" id="A0A1I0RE29"/>
<accession>A0A1I0RE29</accession>
<name>A0A1I0RE29_9RHOB</name>
<dbReference type="EMBL" id="FOIZ01000002">
    <property type="protein sequence ID" value="SEW38857.1"/>
    <property type="molecule type" value="Genomic_DNA"/>
</dbReference>
<feature type="signal peptide" evidence="1">
    <location>
        <begin position="1"/>
        <end position="20"/>
    </location>
</feature>
<dbReference type="Pfam" id="PF11412">
    <property type="entry name" value="DsbD_N"/>
    <property type="match status" value="1"/>
</dbReference>
<organism evidence="3 4">
    <name type="scientific">Cognatiyoonia koreensis</name>
    <dbReference type="NCBI Taxonomy" id="364200"/>
    <lineage>
        <taxon>Bacteria</taxon>
        <taxon>Pseudomonadati</taxon>
        <taxon>Pseudomonadota</taxon>
        <taxon>Alphaproteobacteria</taxon>
        <taxon>Rhodobacterales</taxon>
        <taxon>Paracoccaceae</taxon>
        <taxon>Cognatiyoonia</taxon>
    </lineage>
</organism>
<reference evidence="3 4" key="1">
    <citation type="submission" date="2016-10" db="EMBL/GenBank/DDBJ databases">
        <authorList>
            <person name="de Groot N.N."/>
        </authorList>
    </citation>
    <scope>NUCLEOTIDE SEQUENCE [LARGE SCALE GENOMIC DNA]</scope>
    <source>
        <strain evidence="3 4">DSM 17925</strain>
    </source>
</reference>
<dbReference type="InterPro" id="IPR028250">
    <property type="entry name" value="DsbDN"/>
</dbReference>
<keyword evidence="4" id="KW-1185">Reference proteome</keyword>
<feature type="domain" description="Thiol:disulfide interchange protein DsbD N-terminal" evidence="2">
    <location>
        <begin position="36"/>
        <end position="139"/>
    </location>
</feature>
<sequence length="266" mass="27884">MLKNLCLSIALACIAQSASAGPADDVVSVEVLSGWQTESGSQMAGLRIKLAPGWKTYWRAPGDAGIPPIISFLGSDNIANTRVQWPVPEVFYEQGMRSIGYYDEVVVPIELMPKTAGTPMTLSGEMQIGVCEEICVPAHLAFSAVIQPGGNRSPAIVAALIDRPLTEKEAGVTQAICSFAPAPNGVVVSTTLALPHTGGTEAVVIEAGDPHIWVSEPDVVRTGNQITATSRMVHSNGISFSLNRANIRITVLGANHAVDVRGCSAG</sequence>
<feature type="chain" id="PRO_5011744033" evidence="1">
    <location>
        <begin position="21"/>
        <end position="266"/>
    </location>
</feature>
<evidence type="ECO:0000259" key="2">
    <source>
        <dbReference type="Pfam" id="PF11412"/>
    </source>
</evidence>
<evidence type="ECO:0000313" key="4">
    <source>
        <dbReference type="Proteomes" id="UP000199167"/>
    </source>
</evidence>
<dbReference type="STRING" id="364200.SAMN04488515_2521"/>
<evidence type="ECO:0000256" key="1">
    <source>
        <dbReference type="SAM" id="SignalP"/>
    </source>
</evidence>
<protein>
    <submittedName>
        <fullName evidence="3">Thiol-disulfide interchange protein, contains DsbC and DsbD domains</fullName>
    </submittedName>
</protein>
<evidence type="ECO:0000313" key="3">
    <source>
        <dbReference type="EMBL" id="SEW38857.1"/>
    </source>
</evidence>
<dbReference type="RefSeq" id="WP_089995293.1">
    <property type="nucleotide sequence ID" value="NZ_FOIZ01000002.1"/>
</dbReference>
<proteinExistence type="predicted"/>
<keyword evidence="1" id="KW-0732">Signal</keyword>
<dbReference type="OrthoDB" id="9811036at2"/>
<dbReference type="Proteomes" id="UP000199167">
    <property type="component" value="Unassembled WGS sequence"/>
</dbReference>
<gene>
    <name evidence="3" type="ORF">SAMN04488515_2521</name>
</gene>